<keyword evidence="1" id="KW-0812">Transmembrane</keyword>
<protein>
    <submittedName>
        <fullName evidence="2">Uncharacterized protein</fullName>
    </submittedName>
</protein>
<dbReference type="AlphaFoldDB" id="A0A7W6JCK0"/>
<keyword evidence="1" id="KW-1133">Transmembrane helix</keyword>
<keyword evidence="1" id="KW-0472">Membrane</keyword>
<name>A0A7W6JCK0_9CAUL</name>
<feature type="transmembrane region" description="Helical" evidence="1">
    <location>
        <begin position="12"/>
        <end position="34"/>
    </location>
</feature>
<dbReference type="RefSeq" id="WP_183203688.1">
    <property type="nucleotide sequence ID" value="NZ_BAAAER010000001.1"/>
</dbReference>
<evidence type="ECO:0000256" key="1">
    <source>
        <dbReference type="SAM" id="Phobius"/>
    </source>
</evidence>
<gene>
    <name evidence="2" type="ORF">GGR12_001468</name>
</gene>
<reference evidence="2 3" key="1">
    <citation type="submission" date="2020-08" db="EMBL/GenBank/DDBJ databases">
        <title>Genomic Encyclopedia of Type Strains, Phase IV (KMG-IV): sequencing the most valuable type-strain genomes for metagenomic binning, comparative biology and taxonomic classification.</title>
        <authorList>
            <person name="Goeker M."/>
        </authorList>
    </citation>
    <scope>NUCLEOTIDE SEQUENCE [LARGE SCALE GENOMIC DNA]</scope>
    <source>
        <strain evidence="2 3">DSM 23960</strain>
    </source>
</reference>
<dbReference type="EMBL" id="JACIDM010000001">
    <property type="protein sequence ID" value="MBB4082629.1"/>
    <property type="molecule type" value="Genomic_DNA"/>
</dbReference>
<proteinExistence type="predicted"/>
<evidence type="ECO:0000313" key="3">
    <source>
        <dbReference type="Proteomes" id="UP000529946"/>
    </source>
</evidence>
<accession>A0A7W6JCK0</accession>
<comment type="caution">
    <text evidence="2">The sequence shown here is derived from an EMBL/GenBank/DDBJ whole genome shotgun (WGS) entry which is preliminary data.</text>
</comment>
<evidence type="ECO:0000313" key="2">
    <source>
        <dbReference type="EMBL" id="MBB4082629.1"/>
    </source>
</evidence>
<keyword evidence="3" id="KW-1185">Reference proteome</keyword>
<feature type="transmembrane region" description="Helical" evidence="1">
    <location>
        <begin position="40"/>
        <end position="61"/>
    </location>
</feature>
<organism evidence="2 3">
    <name type="scientific">Brevundimonas lenta</name>
    <dbReference type="NCBI Taxonomy" id="424796"/>
    <lineage>
        <taxon>Bacteria</taxon>
        <taxon>Pseudomonadati</taxon>
        <taxon>Pseudomonadota</taxon>
        <taxon>Alphaproteobacteria</taxon>
        <taxon>Caulobacterales</taxon>
        <taxon>Caulobacteraceae</taxon>
        <taxon>Brevundimonas</taxon>
    </lineage>
</organism>
<dbReference type="Proteomes" id="UP000529946">
    <property type="component" value="Unassembled WGS sequence"/>
</dbReference>
<sequence length="66" mass="6765">MTATRPGGGTLIAKFLVGLLFLVVGLAIMLVGVFNQGAVLILLGGLIAAVGLILIVLKIIARNRPL</sequence>